<protein>
    <submittedName>
        <fullName evidence="1">Zinc finger N-recognin protein</fullName>
    </submittedName>
</protein>
<dbReference type="EMBL" id="BSXG01000012">
    <property type="protein sequence ID" value="GME24359.1"/>
    <property type="molecule type" value="Genomic_DNA"/>
</dbReference>
<gene>
    <name evidence="1" type="primary">g4601</name>
    <name evidence="1" type="ORF">NpPPO83_00004601</name>
</gene>
<dbReference type="Proteomes" id="UP001165186">
    <property type="component" value="Unassembled WGS sequence"/>
</dbReference>
<keyword evidence="2" id="KW-1185">Reference proteome</keyword>
<name>A0ACB5RV34_9PEZI</name>
<comment type="caution">
    <text evidence="1">The sequence shown here is derived from an EMBL/GenBank/DDBJ whole genome shotgun (WGS) entry which is preliminary data.</text>
</comment>
<accession>A0ACB5RV34</accession>
<proteinExistence type="predicted"/>
<organism evidence="1 2">
    <name type="scientific">Neofusicoccum parvum</name>
    <dbReference type="NCBI Taxonomy" id="310453"/>
    <lineage>
        <taxon>Eukaryota</taxon>
        <taxon>Fungi</taxon>
        <taxon>Dikarya</taxon>
        <taxon>Ascomycota</taxon>
        <taxon>Pezizomycotina</taxon>
        <taxon>Dothideomycetes</taxon>
        <taxon>Dothideomycetes incertae sedis</taxon>
        <taxon>Botryosphaeriales</taxon>
        <taxon>Botryosphaeriaceae</taxon>
        <taxon>Neofusicoccum</taxon>
    </lineage>
</organism>
<reference evidence="1" key="1">
    <citation type="submission" date="2024-09" db="EMBL/GenBank/DDBJ databases">
        <title>Draft Genome Sequences of Neofusicoccum parvum.</title>
        <authorList>
            <person name="Ashida A."/>
            <person name="Camagna M."/>
            <person name="Tanaka A."/>
            <person name="Takemoto D."/>
        </authorList>
    </citation>
    <scope>NUCLEOTIDE SEQUENCE</scope>
    <source>
        <strain evidence="1">PPO83</strain>
    </source>
</reference>
<sequence>MLQTKYSHPQSAHIISEDLTYTDTLAKSLGFSIAAAEIAQRGIESDVGCTLLDKISEHSLTHLRVLSETVTSYLAVGGIHHQGKNRTNTEFMDSQNRQLHQLMFGHPLVEEVTSPTGTKSAPPLFLQDPFVFLAECSACLVPALHLDVHHVMRLCYLAEIVKAITVFVLANPEVLAKAPVGDESIYRDHAAGLGPEQIDIFSSFVKRIVLDNEDAVASDDSGQGAQRVMSLFDPENVNFLRYLRVLVSTYALPFVRKAVILMHVRYGIEFPDAGYDSAKEPELQRLSKALRLPSLDEMFSSYLADGPASIIIRSIASGWIKHWVLYRESKRSGPPAKPLTLSHPAIFELVGLPKNYDTLTDEAIKRKCPTVPHKELTDPCVCLFCGEIFCSQAVCCMKQGGKGGCMQHQAKCGGNIGMFINIRKCMLLYTHHQSGSWFPAPYLDKHGETDMSLRRHHQLYLHQKRYDALVRSVWLHHQVPSTIARKLEGDINNGGWETM</sequence>
<evidence type="ECO:0000313" key="1">
    <source>
        <dbReference type="EMBL" id="GME24359.1"/>
    </source>
</evidence>
<evidence type="ECO:0000313" key="2">
    <source>
        <dbReference type="Proteomes" id="UP001165186"/>
    </source>
</evidence>